<protein>
    <recommendedName>
        <fullName evidence="3">Acetyltransferase (GNAT) domain-containing protein</fullName>
    </recommendedName>
</protein>
<dbReference type="STRING" id="227084.SAMN05421855_10688"/>
<name>A0A1G7IMS0_9FLAO</name>
<dbReference type="InterPro" id="IPR016181">
    <property type="entry name" value="Acyl_CoA_acyltransferase"/>
</dbReference>
<dbReference type="Proteomes" id="UP000199321">
    <property type="component" value="Unassembled WGS sequence"/>
</dbReference>
<dbReference type="OrthoDB" id="9808687at2"/>
<reference evidence="1 2" key="1">
    <citation type="submission" date="2016-10" db="EMBL/GenBank/DDBJ databases">
        <authorList>
            <person name="de Groot N.N."/>
        </authorList>
    </citation>
    <scope>NUCLEOTIDE SEQUENCE [LARGE SCALE GENOMIC DNA]</scope>
    <source>
        <strain evidence="1 2">DSM 16195</strain>
    </source>
</reference>
<keyword evidence="2" id="KW-1185">Reference proteome</keyword>
<evidence type="ECO:0000313" key="2">
    <source>
        <dbReference type="Proteomes" id="UP000199321"/>
    </source>
</evidence>
<accession>A0A1G7IMS0</accession>
<dbReference type="Gene3D" id="3.40.630.30">
    <property type="match status" value="1"/>
</dbReference>
<sequence>MEITIKKYDSNAKREWDAFIATAKNATFLFYRDFMEYHSDRFEDYSLLVYNKEELIAVLPANISEGMLYSHQGLTYGGLVLQEGAKFEAVYMAFKQLLVYLEEQEVYKIHFKLLPKHYNSLPSDEIEYLLFKLKAKLTRRDLTSLISLNNKLGISSSNRKRGIKKGIKNELKVVANDQFDAFWNEILIPNLRETHQTAPVHSLAEIVFLKKSFPKQIQQFNLYKENVIVAGVTIFETKHVAHAQYISANKDKQQLGSLDFLFNYLINEAFASKLFFDFGISNENRGENINKGLLSWKESFGARSIQHDFYEIDTKNQTFLNDVFL</sequence>
<proteinExistence type="predicted"/>
<dbReference type="RefSeq" id="WP_093145169.1">
    <property type="nucleotide sequence ID" value="NZ_BMWO01000006.1"/>
</dbReference>
<dbReference type="AlphaFoldDB" id="A0A1G7IMS0"/>
<organism evidence="1 2">
    <name type="scientific">Ulvibacter litoralis</name>
    <dbReference type="NCBI Taxonomy" id="227084"/>
    <lineage>
        <taxon>Bacteria</taxon>
        <taxon>Pseudomonadati</taxon>
        <taxon>Bacteroidota</taxon>
        <taxon>Flavobacteriia</taxon>
        <taxon>Flavobacteriales</taxon>
        <taxon>Flavobacteriaceae</taxon>
        <taxon>Ulvibacter</taxon>
    </lineage>
</organism>
<gene>
    <name evidence="1" type="ORF">SAMN05421855_10688</name>
</gene>
<dbReference type="SUPFAM" id="SSF55729">
    <property type="entry name" value="Acyl-CoA N-acyltransferases (Nat)"/>
    <property type="match status" value="1"/>
</dbReference>
<dbReference type="EMBL" id="FNBA01000006">
    <property type="protein sequence ID" value="SDF13858.1"/>
    <property type="molecule type" value="Genomic_DNA"/>
</dbReference>
<evidence type="ECO:0008006" key="3">
    <source>
        <dbReference type="Google" id="ProtNLM"/>
    </source>
</evidence>
<evidence type="ECO:0000313" key="1">
    <source>
        <dbReference type="EMBL" id="SDF13858.1"/>
    </source>
</evidence>